<gene>
    <name evidence="2" type="ORF">TWF481_003082</name>
</gene>
<dbReference type="EMBL" id="JAVHJL010000013">
    <property type="protein sequence ID" value="KAK6495055.1"/>
    <property type="molecule type" value="Genomic_DNA"/>
</dbReference>
<dbReference type="AlphaFoldDB" id="A0AAV9VVK8"/>
<evidence type="ECO:0000256" key="1">
    <source>
        <dbReference type="SAM" id="MobiDB-lite"/>
    </source>
</evidence>
<comment type="caution">
    <text evidence="2">The sequence shown here is derived from an EMBL/GenBank/DDBJ whole genome shotgun (WGS) entry which is preliminary data.</text>
</comment>
<name>A0AAV9VVK8_9PEZI</name>
<accession>A0AAV9VVK8</accession>
<feature type="compositionally biased region" description="Basic and acidic residues" evidence="1">
    <location>
        <begin position="9"/>
        <end position="21"/>
    </location>
</feature>
<feature type="region of interest" description="Disordered" evidence="1">
    <location>
        <begin position="34"/>
        <end position="101"/>
    </location>
</feature>
<sequence>MRKFRKVFMSHEKVETEDGPRECEIEVVSCTGGREVNLGLHKNKKKKTAGQESQKGTSVQSSSGSSTNGTGKWSSGGSLGGTSSEGSPGKRSPTLGKCEIM</sequence>
<proteinExistence type="predicted"/>
<feature type="compositionally biased region" description="Low complexity" evidence="1">
    <location>
        <begin position="53"/>
        <end position="89"/>
    </location>
</feature>
<feature type="region of interest" description="Disordered" evidence="1">
    <location>
        <begin position="1"/>
        <end position="21"/>
    </location>
</feature>
<evidence type="ECO:0000313" key="2">
    <source>
        <dbReference type="EMBL" id="KAK6495055.1"/>
    </source>
</evidence>
<keyword evidence="3" id="KW-1185">Reference proteome</keyword>
<protein>
    <submittedName>
        <fullName evidence="2">Uncharacterized protein</fullName>
    </submittedName>
</protein>
<dbReference type="Proteomes" id="UP001370758">
    <property type="component" value="Unassembled WGS sequence"/>
</dbReference>
<organism evidence="2 3">
    <name type="scientific">Arthrobotrys musiformis</name>
    <dbReference type="NCBI Taxonomy" id="47236"/>
    <lineage>
        <taxon>Eukaryota</taxon>
        <taxon>Fungi</taxon>
        <taxon>Dikarya</taxon>
        <taxon>Ascomycota</taxon>
        <taxon>Pezizomycotina</taxon>
        <taxon>Orbiliomycetes</taxon>
        <taxon>Orbiliales</taxon>
        <taxon>Orbiliaceae</taxon>
        <taxon>Arthrobotrys</taxon>
    </lineage>
</organism>
<evidence type="ECO:0000313" key="3">
    <source>
        <dbReference type="Proteomes" id="UP001370758"/>
    </source>
</evidence>
<reference evidence="2 3" key="1">
    <citation type="submission" date="2023-08" db="EMBL/GenBank/DDBJ databases">
        <authorList>
            <person name="Palmer J.M."/>
        </authorList>
    </citation>
    <scope>NUCLEOTIDE SEQUENCE [LARGE SCALE GENOMIC DNA]</scope>
    <source>
        <strain evidence="2 3">TWF481</strain>
    </source>
</reference>